<dbReference type="RefSeq" id="WP_423978320.1">
    <property type="nucleotide sequence ID" value="NZ_CBDELS010000089.1"/>
</dbReference>
<dbReference type="EMBL" id="JABZGW010000132">
    <property type="protein sequence ID" value="MBF4807793.1"/>
    <property type="molecule type" value="Genomic_DNA"/>
</dbReference>
<feature type="region of interest" description="Disordered" evidence="3">
    <location>
        <begin position="139"/>
        <end position="159"/>
    </location>
</feature>
<keyword evidence="1" id="KW-0238">DNA-binding</keyword>
<accession>A0A930W0Y0</accession>
<sequence length="159" mass="18423">MARKSDENRKSRESRNKPLYMISVAAELTGMHPQTLRVYEQKGLVNPGRSRGNTRLYSRADIDRLNLVAKLTDEGINLAGVVRILDMRERAVEKDDEIDELRARVRELEDELHEYKMRERITSLARYEESSPEQIMQRLLGMSSDAEDVEDDAEKDATR</sequence>
<evidence type="ECO:0000256" key="2">
    <source>
        <dbReference type="SAM" id="Coils"/>
    </source>
</evidence>
<feature type="domain" description="HTH merR-type" evidence="4">
    <location>
        <begin position="19"/>
        <end position="87"/>
    </location>
</feature>
<evidence type="ECO:0000256" key="3">
    <source>
        <dbReference type="SAM" id="MobiDB-lite"/>
    </source>
</evidence>
<dbReference type="InterPro" id="IPR009061">
    <property type="entry name" value="DNA-bd_dom_put_sf"/>
</dbReference>
<dbReference type="PANTHER" id="PTHR30204:SF58">
    <property type="entry name" value="HTH-TYPE TRANSCRIPTIONAL REGULATOR YFMP"/>
    <property type="match status" value="1"/>
</dbReference>
<dbReference type="PANTHER" id="PTHR30204">
    <property type="entry name" value="REDOX-CYCLING DRUG-SENSING TRANSCRIPTIONAL ACTIVATOR SOXR"/>
    <property type="match status" value="1"/>
</dbReference>
<evidence type="ECO:0000313" key="6">
    <source>
        <dbReference type="Proteomes" id="UP000698335"/>
    </source>
</evidence>
<evidence type="ECO:0000256" key="1">
    <source>
        <dbReference type="ARBA" id="ARBA00023125"/>
    </source>
</evidence>
<keyword evidence="2" id="KW-0175">Coiled coil</keyword>
<dbReference type="PRINTS" id="PR00040">
    <property type="entry name" value="HTHMERR"/>
</dbReference>
<protein>
    <submittedName>
        <fullName evidence="5">MerR family transcriptional regulator</fullName>
    </submittedName>
</protein>
<dbReference type="Pfam" id="PF13411">
    <property type="entry name" value="MerR_1"/>
    <property type="match status" value="1"/>
</dbReference>
<reference evidence="5" key="1">
    <citation type="submission" date="2020-04" db="EMBL/GenBank/DDBJ databases">
        <title>Deep metagenomics examines the oral microbiome during advanced dental caries in children, revealing novel taxa and co-occurrences with host molecules.</title>
        <authorList>
            <person name="Baker J.L."/>
            <person name="Morton J.T."/>
            <person name="Dinis M."/>
            <person name="Alvarez R."/>
            <person name="Tran N.C."/>
            <person name="Knight R."/>
            <person name="Edlund A."/>
        </authorList>
    </citation>
    <scope>NUCLEOTIDE SEQUENCE</scope>
    <source>
        <strain evidence="5">JCVI_38_bin.5</strain>
    </source>
</reference>
<comment type="caution">
    <text evidence="5">The sequence shown here is derived from an EMBL/GenBank/DDBJ whole genome shotgun (WGS) entry which is preliminary data.</text>
</comment>
<dbReference type="InterPro" id="IPR000551">
    <property type="entry name" value="MerR-type_HTH_dom"/>
</dbReference>
<dbReference type="NCBIfam" id="NF047375">
    <property type="entry name" value="HeatShock_HspR"/>
    <property type="match status" value="1"/>
</dbReference>
<dbReference type="InterPro" id="IPR047057">
    <property type="entry name" value="MerR_fam"/>
</dbReference>
<dbReference type="Gene3D" id="1.10.1660.10">
    <property type="match status" value="1"/>
</dbReference>
<dbReference type="SUPFAM" id="SSF46955">
    <property type="entry name" value="Putative DNA-binding domain"/>
    <property type="match status" value="1"/>
</dbReference>
<evidence type="ECO:0000313" key="5">
    <source>
        <dbReference type="EMBL" id="MBF4807793.1"/>
    </source>
</evidence>
<dbReference type="AlphaFoldDB" id="A0A930W0Y0"/>
<gene>
    <name evidence="5" type="ORF">HXK26_03765</name>
</gene>
<dbReference type="PROSITE" id="PS50937">
    <property type="entry name" value="HTH_MERR_2"/>
    <property type="match status" value="1"/>
</dbReference>
<proteinExistence type="predicted"/>
<organism evidence="5 6">
    <name type="scientific">Lancefieldella rimae</name>
    <dbReference type="NCBI Taxonomy" id="1383"/>
    <lineage>
        <taxon>Bacteria</taxon>
        <taxon>Bacillati</taxon>
        <taxon>Actinomycetota</taxon>
        <taxon>Coriobacteriia</taxon>
        <taxon>Coriobacteriales</taxon>
        <taxon>Atopobiaceae</taxon>
        <taxon>Lancefieldella</taxon>
    </lineage>
</organism>
<feature type="coiled-coil region" evidence="2">
    <location>
        <begin position="84"/>
        <end position="118"/>
    </location>
</feature>
<dbReference type="Proteomes" id="UP000698335">
    <property type="component" value="Unassembled WGS sequence"/>
</dbReference>
<evidence type="ECO:0000259" key="4">
    <source>
        <dbReference type="PROSITE" id="PS50937"/>
    </source>
</evidence>
<dbReference type="GO" id="GO:0003677">
    <property type="term" value="F:DNA binding"/>
    <property type="evidence" value="ECO:0007669"/>
    <property type="project" value="UniProtKB-KW"/>
</dbReference>
<dbReference type="GO" id="GO:0003700">
    <property type="term" value="F:DNA-binding transcription factor activity"/>
    <property type="evidence" value="ECO:0007669"/>
    <property type="project" value="InterPro"/>
</dbReference>
<name>A0A930W0Y0_9ACTN</name>
<feature type="compositionally biased region" description="Acidic residues" evidence="3">
    <location>
        <begin position="145"/>
        <end position="159"/>
    </location>
</feature>
<dbReference type="SMART" id="SM00422">
    <property type="entry name" value="HTH_MERR"/>
    <property type="match status" value="1"/>
</dbReference>